<keyword evidence="7 8" id="KW-0472">Membrane</keyword>
<dbReference type="SUPFAM" id="SSF82714">
    <property type="entry name" value="Multidrug efflux transporter AcrB TolC docking domain, DN and DC subdomains"/>
    <property type="match status" value="2"/>
</dbReference>
<feature type="transmembrane region" description="Helical" evidence="8">
    <location>
        <begin position="903"/>
        <end position="928"/>
    </location>
</feature>
<feature type="transmembrane region" description="Helical" evidence="8">
    <location>
        <begin position="359"/>
        <end position="379"/>
    </location>
</feature>
<feature type="transmembrane region" description="Helical" evidence="8">
    <location>
        <begin position="12"/>
        <end position="34"/>
    </location>
</feature>
<feature type="transmembrane region" description="Helical" evidence="8">
    <location>
        <begin position="462"/>
        <end position="485"/>
    </location>
</feature>
<feature type="transmembrane region" description="Helical" evidence="8">
    <location>
        <begin position="949"/>
        <end position="972"/>
    </location>
</feature>
<dbReference type="SUPFAM" id="SSF82693">
    <property type="entry name" value="Multidrug efflux transporter AcrB pore domain, PN1, PN2, PC1 and PC2 subdomains"/>
    <property type="match status" value="4"/>
</dbReference>
<gene>
    <name evidence="9" type="ORF">E4191_09580</name>
</gene>
<protein>
    <submittedName>
        <fullName evidence="9">Efflux RND transporter permease subunit</fullName>
    </submittedName>
</protein>
<dbReference type="GO" id="GO:0005886">
    <property type="term" value="C:plasma membrane"/>
    <property type="evidence" value="ECO:0007669"/>
    <property type="project" value="UniProtKB-SubCell"/>
</dbReference>
<dbReference type="RefSeq" id="WP_135313222.1">
    <property type="nucleotide sequence ID" value="NZ_CP038439.1"/>
</dbReference>
<feature type="transmembrane region" description="Helical" evidence="8">
    <location>
        <begin position="978"/>
        <end position="1003"/>
    </location>
</feature>
<keyword evidence="3" id="KW-1003">Cell membrane</keyword>
<reference evidence="10" key="1">
    <citation type="submission" date="2019-03" db="EMBL/GenBank/DDBJ databases">
        <authorList>
            <person name="Li J."/>
        </authorList>
    </citation>
    <scope>NUCLEOTIDE SEQUENCE [LARGE SCALE GENOMIC DNA]</scope>
    <source>
        <strain evidence="10">2251</strain>
    </source>
</reference>
<dbReference type="PANTHER" id="PTHR32063:SF14">
    <property type="entry name" value="BLL4319 PROTEIN"/>
    <property type="match status" value="1"/>
</dbReference>
<evidence type="ECO:0000256" key="7">
    <source>
        <dbReference type="ARBA" id="ARBA00023136"/>
    </source>
</evidence>
<dbReference type="SUPFAM" id="SSF82866">
    <property type="entry name" value="Multidrug efflux transporter AcrB transmembrane domain"/>
    <property type="match status" value="2"/>
</dbReference>
<dbReference type="PANTHER" id="PTHR32063">
    <property type="match status" value="1"/>
</dbReference>
<keyword evidence="4" id="KW-0997">Cell inner membrane</keyword>
<keyword evidence="6 8" id="KW-1133">Transmembrane helix</keyword>
<evidence type="ECO:0000313" key="9">
    <source>
        <dbReference type="EMBL" id="QBX34935.1"/>
    </source>
</evidence>
<feature type="transmembrane region" description="Helical" evidence="8">
    <location>
        <begin position="516"/>
        <end position="542"/>
    </location>
</feature>
<keyword evidence="5 8" id="KW-0812">Transmembrane</keyword>
<feature type="transmembrane region" description="Helical" evidence="8">
    <location>
        <begin position="877"/>
        <end position="897"/>
    </location>
</feature>
<dbReference type="Gene3D" id="1.20.1640.10">
    <property type="entry name" value="Multidrug efflux transporter AcrB transmembrane domain"/>
    <property type="match status" value="2"/>
</dbReference>
<keyword evidence="2" id="KW-0813">Transport</keyword>
<dbReference type="AlphaFoldDB" id="A0A4P7HLA7"/>
<feature type="transmembrane region" description="Helical" evidence="8">
    <location>
        <begin position="430"/>
        <end position="450"/>
    </location>
</feature>
<dbReference type="Proteomes" id="UP000296374">
    <property type="component" value="Chromosome"/>
</dbReference>
<dbReference type="Pfam" id="PF00873">
    <property type="entry name" value="ACR_tran"/>
    <property type="match status" value="1"/>
</dbReference>
<proteinExistence type="predicted"/>
<feature type="transmembrane region" description="Helical" evidence="8">
    <location>
        <begin position="333"/>
        <end position="352"/>
    </location>
</feature>
<organism evidence="9 10">
    <name type="scientific">Paracoccus liaowanqingii</name>
    <dbReference type="NCBI Taxonomy" id="2560053"/>
    <lineage>
        <taxon>Bacteria</taxon>
        <taxon>Pseudomonadati</taxon>
        <taxon>Pseudomonadota</taxon>
        <taxon>Alphaproteobacteria</taxon>
        <taxon>Rhodobacterales</taxon>
        <taxon>Paracoccaceae</taxon>
        <taxon>Paracoccus</taxon>
    </lineage>
</organism>
<feature type="transmembrane region" description="Helical" evidence="8">
    <location>
        <begin position="850"/>
        <end position="870"/>
    </location>
</feature>
<feature type="transmembrane region" description="Helical" evidence="8">
    <location>
        <begin position="385"/>
        <end position="409"/>
    </location>
</feature>
<dbReference type="Gene3D" id="3.30.70.1440">
    <property type="entry name" value="Multidrug efflux transporter AcrB pore domain"/>
    <property type="match status" value="1"/>
</dbReference>
<evidence type="ECO:0000256" key="2">
    <source>
        <dbReference type="ARBA" id="ARBA00022448"/>
    </source>
</evidence>
<dbReference type="GO" id="GO:0042910">
    <property type="term" value="F:xenobiotic transmembrane transporter activity"/>
    <property type="evidence" value="ECO:0007669"/>
    <property type="project" value="TreeGrafter"/>
</dbReference>
<evidence type="ECO:0000256" key="1">
    <source>
        <dbReference type="ARBA" id="ARBA00004429"/>
    </source>
</evidence>
<dbReference type="InterPro" id="IPR027463">
    <property type="entry name" value="AcrB_DN_DC_subdom"/>
</dbReference>
<evidence type="ECO:0000256" key="6">
    <source>
        <dbReference type="ARBA" id="ARBA00022989"/>
    </source>
</evidence>
<evidence type="ECO:0000256" key="3">
    <source>
        <dbReference type="ARBA" id="ARBA00022475"/>
    </source>
</evidence>
<dbReference type="Gene3D" id="3.30.70.1430">
    <property type="entry name" value="Multidrug efflux transporter AcrB pore domain"/>
    <property type="match status" value="2"/>
</dbReference>
<evidence type="ECO:0000256" key="4">
    <source>
        <dbReference type="ARBA" id="ARBA00022519"/>
    </source>
</evidence>
<evidence type="ECO:0000256" key="8">
    <source>
        <dbReference type="SAM" id="Phobius"/>
    </source>
</evidence>
<dbReference type="PRINTS" id="PR00702">
    <property type="entry name" value="ACRIFLAVINRP"/>
</dbReference>
<dbReference type="Gene3D" id="3.30.2090.10">
    <property type="entry name" value="Multidrug efflux transporter AcrB TolC docking domain, DN and DC subdomains"/>
    <property type="match status" value="2"/>
</dbReference>
<dbReference type="FunFam" id="1.20.1640.10:FF:000001">
    <property type="entry name" value="Efflux pump membrane transporter"/>
    <property type="match status" value="1"/>
</dbReference>
<accession>A0A4P7HLA7</accession>
<dbReference type="KEGG" id="plia:E4191_09580"/>
<dbReference type="InterPro" id="IPR001036">
    <property type="entry name" value="Acrflvin-R"/>
</dbReference>
<evidence type="ECO:0000256" key="5">
    <source>
        <dbReference type="ARBA" id="ARBA00022692"/>
    </source>
</evidence>
<comment type="subcellular location">
    <subcellularLocation>
        <location evidence="1">Cell inner membrane</location>
        <topology evidence="1">Multi-pass membrane protein</topology>
    </subcellularLocation>
</comment>
<sequence>MTLSELCLRRPVLAIVANLLILVGGTAAVLSLPVRELPDVDTANVTINVPYEGAAPEVVDAEIATVIEGAVSGISGIRTISSDSARGNSRTVIEFETGVDIDVAANDVRAEVARISGDLPLQAEDPTVAKSDDQGDPVIRLSLTSERQSASDLTDFADRYLVDRIATINGVADVTIEGEQAYAMRIWLDRRALAARNVTTSEVIEALERNNIELPAGALETTSRQFQIRTDTRLSEPAEFESISVGGTADFPVTLGEVARVERGVEDDSSILRADFQSAVGLSVLRQSQSNTVEISAAVEALLPDLRASLPPGTQLTVASDDAVFIRASIREVLVTLGITTALVVAVIALFLGSLRATLVPAVTIPVAVVGACAGLALFGFSINILTLFALILAIGLVVDDAIVVLENVQRRVENGEDPLAAAANGSRQVTFAVIATTAVLVSVFVPISLLEGEAGRLFTEFGITLAVAVIVSSFVALSLAPLLASRLLRKDQTPGWFGRLVDRVFAAVETGFRKLLGMVLALPWLVLGVVAFLGALSWPLFDRLPSELTPEEDRGIFFINVDGPIGVNLSYTDAVVTEVETILQPLIEDGSATGITSIVGRYGDLNRAFVIVRLAEWGDRDESQFEVIDRIEPRLQQISAADIRVDSPAGLGLRGAGSPLQIQVGGPNRAEVIEWATLMQRAMEGNDQLVNVQNAYEPNQPGYRVTVDRDRVRDLGLDAADVSEALQVLFASAEVSEFTEDGRQYPVIVQAEDADRVSPQDIQASFIRTDSGQLVPLAGLVTIEDDAGPPALYRFDRLPSVELSAGLADGYDLGSAIAFVEEAAAEELPVEATMTLDGQARELQDSSGALIFAFGLAVLIVFLVLAAQFESFVHPLIIILPIPLGVTGALGTLFLTGQSLNIYSQVGMVLLIGLMAKNGILIVEFANQLRDEGKDVREAAIEGATSRLRAIMMTVASTLLGAVPLVLATGAGAESRVAIGLVILGGLAFSSVLIVVVIPLLYTLLAPLTSRKGQASEAVDKALAGEGTA</sequence>
<name>A0A4P7HLA7_9RHOB</name>
<evidence type="ECO:0000313" key="10">
    <source>
        <dbReference type="Proteomes" id="UP000296374"/>
    </source>
</evidence>
<dbReference type="Gene3D" id="3.30.70.1320">
    <property type="entry name" value="Multidrug efflux transporter AcrB pore domain like"/>
    <property type="match status" value="1"/>
</dbReference>
<dbReference type="EMBL" id="CP038439">
    <property type="protein sequence ID" value="QBX34935.1"/>
    <property type="molecule type" value="Genomic_DNA"/>
</dbReference>